<keyword evidence="2" id="KW-1185">Reference proteome</keyword>
<protein>
    <submittedName>
        <fullName evidence="1">Uncharacterized protein</fullName>
    </submittedName>
</protein>
<evidence type="ECO:0000313" key="2">
    <source>
        <dbReference type="Proteomes" id="UP000245390"/>
    </source>
</evidence>
<accession>A0A316G7H0</accession>
<proteinExistence type="predicted"/>
<dbReference type="EMBL" id="QGGV01000004">
    <property type="protein sequence ID" value="PWK56572.1"/>
    <property type="molecule type" value="Genomic_DNA"/>
</dbReference>
<evidence type="ECO:0000313" key="1">
    <source>
        <dbReference type="EMBL" id="PWK56572.1"/>
    </source>
</evidence>
<comment type="caution">
    <text evidence="1">The sequence shown here is derived from an EMBL/GenBank/DDBJ whole genome shotgun (WGS) entry which is preliminary data.</text>
</comment>
<dbReference type="Proteomes" id="UP000245390">
    <property type="component" value="Unassembled WGS sequence"/>
</dbReference>
<reference evidence="1 2" key="1">
    <citation type="submission" date="2018-05" db="EMBL/GenBank/DDBJ databases">
        <title>Genomic Encyclopedia of Type Strains, Phase IV (KMG-IV): sequencing the most valuable type-strain genomes for metagenomic binning, comparative biology and taxonomic classification.</title>
        <authorList>
            <person name="Goeker M."/>
        </authorList>
    </citation>
    <scope>NUCLEOTIDE SEQUENCE [LARGE SCALE GENOMIC DNA]</scope>
    <source>
        <strain evidence="1 2">DSM 103371</strain>
    </source>
</reference>
<organism evidence="1 2">
    <name type="scientific">Silicimonas algicola</name>
    <dbReference type="NCBI Taxonomy" id="1826607"/>
    <lineage>
        <taxon>Bacteria</taxon>
        <taxon>Pseudomonadati</taxon>
        <taxon>Pseudomonadota</taxon>
        <taxon>Alphaproteobacteria</taxon>
        <taxon>Rhodobacterales</taxon>
        <taxon>Paracoccaceae</taxon>
    </lineage>
</organism>
<sequence>MRPRFPTCQEVEAFLVSEFKDHPAEDVLNAFSWAFFDGNYEPTDSKKVWARKLMADQKDSGESEDILLARVWHTCFPKTGGRDPADYFLADWVRMGFEELSVPVTYALSGLEPGQPSTKFGKVVQAAFAYRRVAADWRRPTERAAKPGEIEL</sequence>
<name>A0A316G7H0_9RHOB</name>
<gene>
    <name evidence="1" type="ORF">C8D95_104245</name>
</gene>
<dbReference type="AlphaFoldDB" id="A0A316G7H0"/>